<feature type="domain" description="Vta1/callose synthase N-terminal" evidence="10">
    <location>
        <begin position="20"/>
        <end position="155"/>
    </location>
</feature>
<evidence type="ECO:0000259" key="11">
    <source>
        <dbReference type="Pfam" id="PF18097"/>
    </source>
</evidence>
<dbReference type="InterPro" id="IPR044538">
    <property type="entry name" value="Vta1-like"/>
</dbReference>
<keyword evidence="8" id="KW-0472">Membrane</keyword>
<evidence type="ECO:0000256" key="7">
    <source>
        <dbReference type="ARBA" id="ARBA00022927"/>
    </source>
</evidence>
<dbReference type="Pfam" id="PF04652">
    <property type="entry name" value="Vta1"/>
    <property type="match status" value="1"/>
</dbReference>
<dbReference type="InterPro" id="IPR039431">
    <property type="entry name" value="Vta1/CALS_N"/>
</dbReference>
<feature type="domain" description="Vta1 C-terminal" evidence="11">
    <location>
        <begin position="239"/>
        <end position="268"/>
    </location>
</feature>
<dbReference type="GO" id="GO:0010008">
    <property type="term" value="C:endosome membrane"/>
    <property type="evidence" value="ECO:0007669"/>
    <property type="project" value="UniProtKB-SubCell"/>
</dbReference>
<evidence type="ECO:0000259" key="10">
    <source>
        <dbReference type="Pfam" id="PF04652"/>
    </source>
</evidence>
<evidence type="ECO:0000313" key="12">
    <source>
        <dbReference type="EMBL" id="SBT87160.1"/>
    </source>
</evidence>
<keyword evidence="13" id="KW-1185">Reference proteome</keyword>
<dbReference type="KEGG" id="pmal:PMUG01_02020600"/>
<dbReference type="GO" id="GO:0015031">
    <property type="term" value="P:protein transport"/>
    <property type="evidence" value="ECO:0007669"/>
    <property type="project" value="UniProtKB-KW"/>
</dbReference>
<sequence length="268" mass="31561">MHEGEEANSEENKKVNIKSIHFILKKSEELEKDHLLVSFLCTLYIAEQLNNYLKNNYGDTEAKNIMIKCIDKAEQIRPLFDSVDYNKLADFCKKLFLAADKCDRNEEMTKRTMHMFFTSQIFYEILNHFRQLDDDEKEKYMYAKYKTIYLKKCFDKDIKPESGLPVEQKGETSLSAESDGEIRKEGKEMNEKSAHNETINEKIIIKNDNHNNYFEDIKELELDKCKKVEKNVDFALSLRHAQYAVNAIMFEDLTTAKRELQLALSYLE</sequence>
<dbReference type="RefSeq" id="XP_028860218.1">
    <property type="nucleotide sequence ID" value="XM_029008682.1"/>
</dbReference>
<dbReference type="GO" id="GO:0032511">
    <property type="term" value="P:late endosome to vacuole transport via multivesicular body sorting pathway"/>
    <property type="evidence" value="ECO:0007669"/>
    <property type="project" value="InterPro"/>
</dbReference>
<dbReference type="VEuPathDB" id="PlasmoDB:PmUG01_02020600"/>
<reference evidence="12 13" key="1">
    <citation type="submission" date="2016-06" db="EMBL/GenBank/DDBJ databases">
        <authorList>
            <consortium name="Pathogen Informatics"/>
        </authorList>
    </citation>
    <scope>NUCLEOTIDE SEQUENCE [LARGE SCALE GENOMIC DNA]</scope>
</reference>
<feature type="region of interest" description="Disordered" evidence="9">
    <location>
        <begin position="164"/>
        <end position="195"/>
    </location>
</feature>
<dbReference type="PANTHER" id="PTHR46009:SF1">
    <property type="entry name" value="VACUOLAR PROTEIN SORTING-ASSOCIATED PROTEIN VTA1 HOMOLOG"/>
    <property type="match status" value="1"/>
</dbReference>
<evidence type="ECO:0000256" key="5">
    <source>
        <dbReference type="ARBA" id="ARBA00022490"/>
    </source>
</evidence>
<dbReference type="GO" id="GO:0005771">
    <property type="term" value="C:multivesicular body"/>
    <property type="evidence" value="ECO:0007669"/>
    <property type="project" value="TreeGrafter"/>
</dbReference>
<organism evidence="12 13">
    <name type="scientific">Plasmodium malariae</name>
    <dbReference type="NCBI Taxonomy" id="5858"/>
    <lineage>
        <taxon>Eukaryota</taxon>
        <taxon>Sar</taxon>
        <taxon>Alveolata</taxon>
        <taxon>Apicomplexa</taxon>
        <taxon>Aconoidasida</taxon>
        <taxon>Haemosporida</taxon>
        <taxon>Plasmodiidae</taxon>
        <taxon>Plasmodium</taxon>
        <taxon>Plasmodium (Plasmodium)</taxon>
    </lineage>
</organism>
<dbReference type="InterPro" id="IPR023175">
    <property type="entry name" value="Vta1/CALS_N_sf"/>
</dbReference>
<evidence type="ECO:0000256" key="6">
    <source>
        <dbReference type="ARBA" id="ARBA00022753"/>
    </source>
</evidence>
<dbReference type="GeneID" id="39866609"/>
<gene>
    <name evidence="12" type="primary">PmUG01_02020600</name>
    <name evidence="12" type="ORF">PMUG01_02020600</name>
</gene>
<proteinExistence type="inferred from homology"/>
<accession>A0A1D3JKW9</accession>
<dbReference type="OMA" id="KKCFDNG"/>
<keyword evidence="7" id="KW-0653">Protein transport</keyword>
<name>A0A1D3JKW9_PLAMA</name>
<dbReference type="Pfam" id="PF18097">
    <property type="entry name" value="Vta1_C"/>
    <property type="match status" value="1"/>
</dbReference>
<dbReference type="Proteomes" id="UP000219813">
    <property type="component" value="Chromosome 2"/>
</dbReference>
<evidence type="ECO:0000256" key="4">
    <source>
        <dbReference type="ARBA" id="ARBA00022448"/>
    </source>
</evidence>
<evidence type="ECO:0000256" key="2">
    <source>
        <dbReference type="ARBA" id="ARBA00004496"/>
    </source>
</evidence>
<protein>
    <submittedName>
        <fullName evidence="12">Vacuolar protein sorting-associated protein VTA1, putative</fullName>
    </submittedName>
</protein>
<comment type="similarity">
    <text evidence="3">Belongs to the VTA1 family.</text>
</comment>
<dbReference type="AlphaFoldDB" id="A0A1D3JKW9"/>
<dbReference type="Gene3D" id="1.20.5.420">
    <property type="entry name" value="Immunoglobulin FC, subunit C"/>
    <property type="match status" value="1"/>
</dbReference>
<feature type="compositionally biased region" description="Basic and acidic residues" evidence="9">
    <location>
        <begin position="180"/>
        <end position="195"/>
    </location>
</feature>
<evidence type="ECO:0000256" key="1">
    <source>
        <dbReference type="ARBA" id="ARBA00004481"/>
    </source>
</evidence>
<keyword evidence="6" id="KW-0967">Endosome</keyword>
<keyword evidence="4" id="KW-0813">Transport</keyword>
<evidence type="ECO:0000256" key="9">
    <source>
        <dbReference type="SAM" id="MobiDB-lite"/>
    </source>
</evidence>
<dbReference type="InterPro" id="IPR041212">
    <property type="entry name" value="Vta1_C"/>
</dbReference>
<evidence type="ECO:0000256" key="3">
    <source>
        <dbReference type="ARBA" id="ARBA00007895"/>
    </source>
</evidence>
<evidence type="ECO:0000256" key="8">
    <source>
        <dbReference type="ARBA" id="ARBA00023136"/>
    </source>
</evidence>
<keyword evidence="5" id="KW-0963">Cytoplasm</keyword>
<evidence type="ECO:0000313" key="13">
    <source>
        <dbReference type="Proteomes" id="UP000219813"/>
    </source>
</evidence>
<dbReference type="PANTHER" id="PTHR46009">
    <property type="entry name" value="VACUOLAR PROTEIN SORTING-ASSOCIATED PROTEIN VTA1 HOMOLOG"/>
    <property type="match status" value="1"/>
</dbReference>
<dbReference type="EMBL" id="LT594623">
    <property type="protein sequence ID" value="SBT87160.1"/>
    <property type="molecule type" value="Genomic_DNA"/>
</dbReference>
<dbReference type="OrthoDB" id="391137at2759"/>
<dbReference type="Gene3D" id="1.25.40.270">
    <property type="entry name" value="Vacuolar protein sorting-associated protein vta1"/>
    <property type="match status" value="1"/>
</dbReference>
<comment type="subcellular location">
    <subcellularLocation>
        <location evidence="2">Cytoplasm</location>
    </subcellularLocation>
    <subcellularLocation>
        <location evidence="1">Endosome membrane</location>
        <topology evidence="1">Peripheral membrane protein</topology>
    </subcellularLocation>
</comment>